<dbReference type="EMBL" id="JAEMOP010000002">
    <property type="protein sequence ID" value="MBJ7315176.1"/>
    <property type="molecule type" value="Genomic_DNA"/>
</dbReference>
<dbReference type="Pfam" id="PF04333">
    <property type="entry name" value="MlaA"/>
    <property type="match status" value="1"/>
</dbReference>
<gene>
    <name evidence="5" type="ORF">JHC10_00190</name>
    <name evidence="6" type="ORF">JHC11_04105</name>
</gene>
<keyword evidence="2 4" id="KW-0732">Signal</keyword>
<dbReference type="PANTHER" id="PTHR30035">
    <property type="entry name" value="LIPOPROTEIN VACJ-RELATED"/>
    <property type="match status" value="1"/>
</dbReference>
<keyword evidence="8" id="KW-1185">Reference proteome</keyword>
<dbReference type="GO" id="GO:0120010">
    <property type="term" value="P:intermembrane phospholipid transfer"/>
    <property type="evidence" value="ECO:0007669"/>
    <property type="project" value="TreeGrafter"/>
</dbReference>
<proteinExistence type="inferred from homology"/>
<dbReference type="InterPro" id="IPR007428">
    <property type="entry name" value="MlaA"/>
</dbReference>
<evidence type="ECO:0000313" key="5">
    <source>
        <dbReference type="EMBL" id="MBJ7265352.1"/>
    </source>
</evidence>
<comment type="caution">
    <text evidence="6">The sequence shown here is derived from an EMBL/GenBank/DDBJ whole genome shotgun (WGS) entry which is preliminary data.</text>
</comment>
<dbReference type="AlphaFoldDB" id="A0A8I1GB28"/>
<accession>A0A8I1GB28</accession>
<feature type="signal peptide" evidence="4">
    <location>
        <begin position="1"/>
        <end position="20"/>
    </location>
</feature>
<dbReference type="Proteomes" id="UP000655994">
    <property type="component" value="Unassembled WGS sequence"/>
</dbReference>
<keyword evidence="6" id="KW-0449">Lipoprotein</keyword>
<feature type="region of interest" description="Disordered" evidence="3">
    <location>
        <begin position="222"/>
        <end position="259"/>
    </location>
</feature>
<feature type="chain" id="PRO_5034980751" evidence="4">
    <location>
        <begin position="21"/>
        <end position="259"/>
    </location>
</feature>
<evidence type="ECO:0000256" key="4">
    <source>
        <dbReference type="SAM" id="SignalP"/>
    </source>
</evidence>
<dbReference type="PRINTS" id="PR01805">
    <property type="entry name" value="VACJLIPOPROT"/>
</dbReference>
<evidence type="ECO:0000256" key="2">
    <source>
        <dbReference type="ARBA" id="ARBA00022729"/>
    </source>
</evidence>
<dbReference type="PANTHER" id="PTHR30035:SF3">
    <property type="entry name" value="INTERMEMBRANE PHOSPHOLIPID TRANSPORT SYSTEM LIPOPROTEIN MLAA"/>
    <property type="match status" value="1"/>
</dbReference>
<reference evidence="6 8" key="1">
    <citation type="submission" date="2020-09" db="EMBL/GenBank/DDBJ databases">
        <title>Draft Genomes of Bacterial Isolates from North Pond Shallow Sediments.</title>
        <authorList>
            <person name="Kiel Reese B."/>
            <person name="Mullis M."/>
            <person name="Weisend R.E."/>
        </authorList>
    </citation>
    <scope>NUCLEOTIDE SEQUENCE</scope>
    <source>
        <strain evidence="6">KJE-2</strain>
        <strain evidence="5 8">KJE-3</strain>
    </source>
</reference>
<organism evidence="6 7">
    <name type="scientific">Idiomarina abyssalis</name>
    <dbReference type="NCBI Taxonomy" id="86102"/>
    <lineage>
        <taxon>Bacteria</taxon>
        <taxon>Pseudomonadati</taxon>
        <taxon>Pseudomonadota</taxon>
        <taxon>Gammaproteobacteria</taxon>
        <taxon>Alteromonadales</taxon>
        <taxon>Idiomarinaceae</taxon>
        <taxon>Idiomarina</taxon>
    </lineage>
</organism>
<name>A0A8I1GB28_9GAMM</name>
<protein>
    <submittedName>
        <fullName evidence="6">VacJ family lipoprotein</fullName>
    </submittedName>
</protein>
<dbReference type="PROSITE" id="PS51257">
    <property type="entry name" value="PROKAR_LIPOPROTEIN"/>
    <property type="match status" value="1"/>
</dbReference>
<evidence type="ECO:0000313" key="6">
    <source>
        <dbReference type="EMBL" id="MBJ7315176.1"/>
    </source>
</evidence>
<dbReference type="GO" id="GO:0016020">
    <property type="term" value="C:membrane"/>
    <property type="evidence" value="ECO:0007669"/>
    <property type="project" value="InterPro"/>
</dbReference>
<comment type="similarity">
    <text evidence="1">Belongs to the MlaA family.</text>
</comment>
<sequence>MKKYGLLLLVSLLTAGCSSTPDDPYADPRDPFEDFNRGMWEFNRDVDKAVIKPAAETYEYIPQPIRTSLYQAVENLEEPSSFVNNLLQWKVADAGISLGRFVVNSTVGLVGLFDVATPMGLTKREESFGQTLAVWGVPEGPYLMLPLMGPTVVVDRGGDYADGQYFPYPLLSWPLDVARYAIKGLEMRLRLREQERVLENSLDPYSFVKDVYYQRWQDQVFDGNPPLEDEDFDDFDDFDDDWDADDEFDDSDDSGDESY</sequence>
<dbReference type="Proteomes" id="UP000621390">
    <property type="component" value="Unassembled WGS sequence"/>
</dbReference>
<evidence type="ECO:0000256" key="3">
    <source>
        <dbReference type="SAM" id="MobiDB-lite"/>
    </source>
</evidence>
<evidence type="ECO:0000313" key="8">
    <source>
        <dbReference type="Proteomes" id="UP000655994"/>
    </source>
</evidence>
<dbReference type="RefSeq" id="WP_199493055.1">
    <property type="nucleotide sequence ID" value="NZ_CAXAWT010000003.1"/>
</dbReference>
<evidence type="ECO:0000313" key="7">
    <source>
        <dbReference type="Proteomes" id="UP000621390"/>
    </source>
</evidence>
<dbReference type="GeneID" id="78251547"/>
<feature type="compositionally biased region" description="Acidic residues" evidence="3">
    <location>
        <begin position="227"/>
        <end position="259"/>
    </location>
</feature>
<dbReference type="EMBL" id="JAEMOS010000001">
    <property type="protein sequence ID" value="MBJ7265352.1"/>
    <property type="molecule type" value="Genomic_DNA"/>
</dbReference>
<evidence type="ECO:0000256" key="1">
    <source>
        <dbReference type="ARBA" id="ARBA00010634"/>
    </source>
</evidence>